<gene>
    <name evidence="1" type="ORF">BRAPAZ1V2_A07P03150.2</name>
</gene>
<proteinExistence type="predicted"/>
<organism evidence="1 2">
    <name type="scientific">Brassica campestris</name>
    <name type="common">Field mustard</name>
    <dbReference type="NCBI Taxonomy" id="3711"/>
    <lineage>
        <taxon>Eukaryota</taxon>
        <taxon>Viridiplantae</taxon>
        <taxon>Streptophyta</taxon>
        <taxon>Embryophyta</taxon>
        <taxon>Tracheophyta</taxon>
        <taxon>Spermatophyta</taxon>
        <taxon>Magnoliopsida</taxon>
        <taxon>eudicotyledons</taxon>
        <taxon>Gunneridae</taxon>
        <taxon>Pentapetalae</taxon>
        <taxon>rosids</taxon>
        <taxon>malvids</taxon>
        <taxon>Brassicales</taxon>
        <taxon>Brassicaceae</taxon>
        <taxon>Brassiceae</taxon>
        <taxon>Brassica</taxon>
    </lineage>
</organism>
<evidence type="ECO:0000313" key="2">
    <source>
        <dbReference type="Proteomes" id="UP000694005"/>
    </source>
</evidence>
<protein>
    <submittedName>
        <fullName evidence="1">Uncharacterized protein</fullName>
    </submittedName>
</protein>
<feature type="non-terminal residue" evidence="1">
    <location>
        <position position="1"/>
    </location>
</feature>
<dbReference type="Proteomes" id="UP000694005">
    <property type="component" value="Chromosome A07"/>
</dbReference>
<sequence length="46" mass="5181">LGFGQTFACERRLLEKSSDGRLLKKSSLEKSNIANCKSYPANLLRH</sequence>
<reference evidence="1 2" key="1">
    <citation type="submission" date="2021-07" db="EMBL/GenBank/DDBJ databases">
        <authorList>
            <consortium name="Genoscope - CEA"/>
            <person name="William W."/>
        </authorList>
    </citation>
    <scope>NUCLEOTIDE SEQUENCE [LARGE SCALE GENOMIC DNA]</scope>
</reference>
<name>A0A8D9M6Y2_BRACM</name>
<dbReference type="AlphaFoldDB" id="A0A8D9M6Y2"/>
<accession>A0A8D9M6Y2</accession>
<dbReference type="EMBL" id="LS974623">
    <property type="protein sequence ID" value="CAG7900671.1"/>
    <property type="molecule type" value="Genomic_DNA"/>
</dbReference>
<evidence type="ECO:0000313" key="1">
    <source>
        <dbReference type="EMBL" id="CAG7900671.1"/>
    </source>
</evidence>